<dbReference type="AlphaFoldDB" id="A0A2I0U219"/>
<evidence type="ECO:0000313" key="3">
    <source>
        <dbReference type="Proteomes" id="UP000233556"/>
    </source>
</evidence>
<keyword evidence="3" id="KW-1185">Reference proteome</keyword>
<reference evidence="3" key="1">
    <citation type="submission" date="2017-11" db="EMBL/GenBank/DDBJ databases">
        <authorList>
            <person name="Lima N.C."/>
            <person name="Parody-Merino A.M."/>
            <person name="Battley P.F."/>
            <person name="Fidler A.E."/>
            <person name="Prosdocimi F."/>
        </authorList>
    </citation>
    <scope>NUCLEOTIDE SEQUENCE [LARGE SCALE GENOMIC DNA]</scope>
</reference>
<evidence type="ECO:0000256" key="1">
    <source>
        <dbReference type="SAM" id="MobiDB-lite"/>
    </source>
</evidence>
<dbReference type="EMBL" id="KZ506344">
    <property type="protein sequence ID" value="PKU40069.1"/>
    <property type="molecule type" value="Genomic_DNA"/>
</dbReference>
<sequence length="93" mass="10488">MLAPDGTCMCLLLRSYTALPRSKGSSHTAQFAEGKSRDWENEQPPTPEDQVRDHLRNLKMHKSIRPDEINPQVLRELVDEVAKPHICKVVAVG</sequence>
<accession>A0A2I0U219</accession>
<proteinExistence type="predicted"/>
<name>A0A2I0U219_LIMLA</name>
<reference evidence="3" key="2">
    <citation type="submission" date="2017-12" db="EMBL/GenBank/DDBJ databases">
        <title>Genome sequence of the Bar-tailed Godwit (Limosa lapponica baueri).</title>
        <authorList>
            <person name="Lima N.C.B."/>
            <person name="Parody-Merino A.M."/>
            <person name="Battley P.F."/>
            <person name="Fidler A.E."/>
            <person name="Prosdocimi F."/>
        </authorList>
    </citation>
    <scope>NUCLEOTIDE SEQUENCE [LARGE SCALE GENOMIC DNA]</scope>
</reference>
<dbReference type="Proteomes" id="UP000233556">
    <property type="component" value="Unassembled WGS sequence"/>
</dbReference>
<dbReference type="OrthoDB" id="15304at2759"/>
<feature type="region of interest" description="Disordered" evidence="1">
    <location>
        <begin position="20"/>
        <end position="50"/>
    </location>
</feature>
<protein>
    <submittedName>
        <fullName evidence="2">Uncharacterized protein</fullName>
    </submittedName>
</protein>
<evidence type="ECO:0000313" key="2">
    <source>
        <dbReference type="EMBL" id="PKU40069.1"/>
    </source>
</evidence>
<gene>
    <name evidence="2" type="ORF">llap_9624</name>
</gene>
<organism evidence="2 3">
    <name type="scientific">Limosa lapponica baueri</name>
    <dbReference type="NCBI Taxonomy" id="1758121"/>
    <lineage>
        <taxon>Eukaryota</taxon>
        <taxon>Metazoa</taxon>
        <taxon>Chordata</taxon>
        <taxon>Craniata</taxon>
        <taxon>Vertebrata</taxon>
        <taxon>Euteleostomi</taxon>
        <taxon>Archelosauria</taxon>
        <taxon>Archosauria</taxon>
        <taxon>Dinosauria</taxon>
        <taxon>Saurischia</taxon>
        <taxon>Theropoda</taxon>
        <taxon>Coelurosauria</taxon>
        <taxon>Aves</taxon>
        <taxon>Neognathae</taxon>
        <taxon>Neoaves</taxon>
        <taxon>Charadriiformes</taxon>
        <taxon>Scolopacidae</taxon>
        <taxon>Limosa</taxon>
    </lineage>
</organism>